<reference evidence="3" key="1">
    <citation type="journal article" date="2005" name="Nature">
        <title>The map-based sequence of the rice genome.</title>
        <authorList>
            <consortium name="International rice genome sequencing project (IRGSP)"/>
            <person name="Matsumoto T."/>
            <person name="Wu J."/>
            <person name="Kanamori H."/>
            <person name="Katayose Y."/>
            <person name="Fujisawa M."/>
            <person name="Namiki N."/>
            <person name="Mizuno H."/>
            <person name="Yamamoto K."/>
            <person name="Antonio B.A."/>
            <person name="Baba T."/>
            <person name="Sakata K."/>
            <person name="Nagamura Y."/>
            <person name="Aoki H."/>
            <person name="Arikawa K."/>
            <person name="Arita K."/>
            <person name="Bito T."/>
            <person name="Chiden Y."/>
            <person name="Fujitsuka N."/>
            <person name="Fukunaka R."/>
            <person name="Hamada M."/>
            <person name="Harada C."/>
            <person name="Hayashi A."/>
            <person name="Hijishita S."/>
            <person name="Honda M."/>
            <person name="Hosokawa S."/>
            <person name="Ichikawa Y."/>
            <person name="Idonuma A."/>
            <person name="Iijima M."/>
            <person name="Ikeda M."/>
            <person name="Ikeno M."/>
            <person name="Ito K."/>
            <person name="Ito S."/>
            <person name="Ito T."/>
            <person name="Ito Y."/>
            <person name="Ito Y."/>
            <person name="Iwabuchi A."/>
            <person name="Kamiya K."/>
            <person name="Karasawa W."/>
            <person name="Kurita K."/>
            <person name="Katagiri S."/>
            <person name="Kikuta A."/>
            <person name="Kobayashi H."/>
            <person name="Kobayashi N."/>
            <person name="Machita K."/>
            <person name="Maehara T."/>
            <person name="Masukawa M."/>
            <person name="Mizubayashi T."/>
            <person name="Mukai Y."/>
            <person name="Nagasaki H."/>
            <person name="Nagata Y."/>
            <person name="Naito S."/>
            <person name="Nakashima M."/>
            <person name="Nakama Y."/>
            <person name="Nakamichi Y."/>
            <person name="Nakamura M."/>
            <person name="Meguro A."/>
            <person name="Negishi M."/>
            <person name="Ohta I."/>
            <person name="Ohta T."/>
            <person name="Okamoto M."/>
            <person name="Ono N."/>
            <person name="Saji S."/>
            <person name="Sakaguchi M."/>
            <person name="Sakai K."/>
            <person name="Shibata M."/>
            <person name="Shimokawa T."/>
            <person name="Song J."/>
            <person name="Takazaki Y."/>
            <person name="Terasawa K."/>
            <person name="Tsugane M."/>
            <person name="Tsuji K."/>
            <person name="Ueda S."/>
            <person name="Waki K."/>
            <person name="Yamagata H."/>
            <person name="Yamamoto M."/>
            <person name="Yamamoto S."/>
            <person name="Yamane H."/>
            <person name="Yoshiki S."/>
            <person name="Yoshihara R."/>
            <person name="Yukawa K."/>
            <person name="Zhong H."/>
            <person name="Yano M."/>
            <person name="Yuan Q."/>
            <person name="Ouyang S."/>
            <person name="Liu J."/>
            <person name="Jones K.M."/>
            <person name="Gansberger K."/>
            <person name="Moffat K."/>
            <person name="Hill J."/>
            <person name="Bera J."/>
            <person name="Fadrosh D."/>
            <person name="Jin S."/>
            <person name="Johri S."/>
            <person name="Kim M."/>
            <person name="Overton L."/>
            <person name="Reardon M."/>
            <person name="Tsitrin T."/>
            <person name="Vuong H."/>
            <person name="Weaver B."/>
            <person name="Ciecko A."/>
            <person name="Tallon L."/>
            <person name="Jackson J."/>
            <person name="Pai G."/>
            <person name="Aken S.V."/>
            <person name="Utterback T."/>
            <person name="Reidmuller S."/>
            <person name="Feldblyum T."/>
            <person name="Hsiao J."/>
            <person name="Zismann V."/>
            <person name="Iobst S."/>
            <person name="de Vazeille A.R."/>
            <person name="Buell C.R."/>
            <person name="Ying K."/>
            <person name="Li Y."/>
            <person name="Lu T."/>
            <person name="Huang Y."/>
            <person name="Zhao Q."/>
            <person name="Feng Q."/>
            <person name="Zhang L."/>
            <person name="Zhu J."/>
            <person name="Weng Q."/>
            <person name="Mu J."/>
            <person name="Lu Y."/>
            <person name="Fan D."/>
            <person name="Liu Y."/>
            <person name="Guan J."/>
            <person name="Zhang Y."/>
            <person name="Yu S."/>
            <person name="Liu X."/>
            <person name="Zhang Y."/>
            <person name="Hong G."/>
            <person name="Han B."/>
            <person name="Choisne N."/>
            <person name="Demange N."/>
            <person name="Orjeda G."/>
            <person name="Samain S."/>
            <person name="Cattolico L."/>
            <person name="Pelletier E."/>
            <person name="Couloux A."/>
            <person name="Segurens B."/>
            <person name="Wincker P."/>
            <person name="D'Hont A."/>
            <person name="Scarpelli C."/>
            <person name="Weissenbach J."/>
            <person name="Salanoubat M."/>
            <person name="Quetier F."/>
            <person name="Yu Y."/>
            <person name="Kim H.R."/>
            <person name="Rambo T."/>
            <person name="Currie J."/>
            <person name="Collura K."/>
            <person name="Luo M."/>
            <person name="Yang T."/>
            <person name="Ammiraju J.S.S."/>
            <person name="Engler F."/>
            <person name="Soderlund C."/>
            <person name="Wing R.A."/>
            <person name="Palmer L.E."/>
            <person name="de la Bastide M."/>
            <person name="Spiegel L."/>
            <person name="Nascimento L."/>
            <person name="Zutavern T."/>
            <person name="O'Shaughnessy A."/>
            <person name="Dike S."/>
            <person name="Dedhia N."/>
            <person name="Preston R."/>
            <person name="Balija V."/>
            <person name="McCombie W.R."/>
            <person name="Chow T."/>
            <person name="Chen H."/>
            <person name="Chung M."/>
            <person name="Chen C."/>
            <person name="Shaw J."/>
            <person name="Wu H."/>
            <person name="Hsiao K."/>
            <person name="Chao Y."/>
            <person name="Chu M."/>
            <person name="Cheng C."/>
            <person name="Hour A."/>
            <person name="Lee P."/>
            <person name="Lin S."/>
            <person name="Lin Y."/>
            <person name="Liou J."/>
            <person name="Liu S."/>
            <person name="Hsing Y."/>
            <person name="Raghuvanshi S."/>
            <person name="Mohanty A."/>
            <person name="Bharti A.K."/>
            <person name="Gaur A."/>
            <person name="Gupta V."/>
            <person name="Kumar D."/>
            <person name="Ravi V."/>
            <person name="Vij S."/>
            <person name="Kapur A."/>
            <person name="Khurana P."/>
            <person name="Khurana P."/>
            <person name="Khurana J.P."/>
            <person name="Tyagi A.K."/>
            <person name="Gaikwad K."/>
            <person name="Singh A."/>
            <person name="Dalal V."/>
            <person name="Srivastava S."/>
            <person name="Dixit A."/>
            <person name="Pal A.K."/>
            <person name="Ghazi I.A."/>
            <person name="Yadav M."/>
            <person name="Pandit A."/>
            <person name="Bhargava A."/>
            <person name="Sureshbabu K."/>
            <person name="Batra K."/>
            <person name="Sharma T.R."/>
            <person name="Mohapatra T."/>
            <person name="Singh N.K."/>
            <person name="Messing J."/>
            <person name="Nelson A.B."/>
            <person name="Fuks G."/>
            <person name="Kavchok S."/>
            <person name="Keizer G."/>
            <person name="Linton E."/>
            <person name="Llaca V."/>
            <person name="Song R."/>
            <person name="Tanyolac B."/>
            <person name="Young S."/>
            <person name="Ho-Il K."/>
            <person name="Hahn J.H."/>
            <person name="Sangsakoo G."/>
            <person name="Vanavichit A."/>
            <person name="de Mattos Luiz.A.T."/>
            <person name="Zimmer P.D."/>
            <person name="Malone G."/>
            <person name="Dellagostin O."/>
            <person name="de Oliveira A.C."/>
            <person name="Bevan M."/>
            <person name="Bancroft I."/>
            <person name="Minx P."/>
            <person name="Cordum H."/>
            <person name="Wilson R."/>
            <person name="Cheng Z."/>
            <person name="Jin W."/>
            <person name="Jiang J."/>
            <person name="Leong S.A."/>
            <person name="Iwama H."/>
            <person name="Gojobori T."/>
            <person name="Itoh T."/>
            <person name="Niimura Y."/>
            <person name="Fujii Y."/>
            <person name="Habara T."/>
            <person name="Sakai H."/>
            <person name="Sato Y."/>
            <person name="Wilson G."/>
            <person name="Kumar K."/>
            <person name="McCouch S."/>
            <person name="Juretic N."/>
            <person name="Hoen D."/>
            <person name="Wright S."/>
            <person name="Bruskiewich R."/>
            <person name="Bureau T."/>
            <person name="Miyao A."/>
            <person name="Hirochika H."/>
            <person name="Nishikawa T."/>
            <person name="Kadowaki K."/>
            <person name="Sugiura M."/>
            <person name="Burr B."/>
            <person name="Sasaki T."/>
        </authorList>
    </citation>
    <scope>NUCLEOTIDE SEQUENCE [LARGE SCALE GENOMIC DNA]</scope>
    <source>
        <strain evidence="3">cv. Nipponbare</strain>
    </source>
</reference>
<reference evidence="3" key="2">
    <citation type="journal article" date="2008" name="Nucleic Acids Res.">
        <title>The rice annotation project database (RAP-DB): 2008 update.</title>
        <authorList>
            <consortium name="The rice annotation project (RAP)"/>
        </authorList>
    </citation>
    <scope>GENOME REANNOTATION</scope>
    <source>
        <strain evidence="3">cv. Nipponbare</strain>
    </source>
</reference>
<protein>
    <submittedName>
        <fullName evidence="2">Uncharacterized protein</fullName>
    </submittedName>
</protein>
<feature type="compositionally biased region" description="Basic and acidic residues" evidence="1">
    <location>
        <begin position="8"/>
        <end position="20"/>
    </location>
</feature>
<proteinExistence type="predicted"/>
<dbReference type="EMBL" id="AP005527">
    <property type="protein sequence ID" value="BAD46194.1"/>
    <property type="molecule type" value="Genomic_DNA"/>
</dbReference>
<name>Q652S3_ORYSJ</name>
<sequence length="139" mass="16137">MYNVLKKTNNDTERKTEKQQNKNRNRKLRKEKTEKENKIANYRYGKKNRKKKRNHSQKKITWGRARATGRGLAFSLATAAPRLRRHFLAGHGLAAGILRFAGQQRREQGRSQSHARYGADGGETNSRMVREPNSIKITY</sequence>
<organism evidence="2 3">
    <name type="scientific">Oryza sativa subsp. japonica</name>
    <name type="common">Rice</name>
    <dbReference type="NCBI Taxonomy" id="39947"/>
    <lineage>
        <taxon>Eukaryota</taxon>
        <taxon>Viridiplantae</taxon>
        <taxon>Streptophyta</taxon>
        <taxon>Embryophyta</taxon>
        <taxon>Tracheophyta</taxon>
        <taxon>Spermatophyta</taxon>
        <taxon>Magnoliopsida</taxon>
        <taxon>Liliopsida</taxon>
        <taxon>Poales</taxon>
        <taxon>Poaceae</taxon>
        <taxon>BOP clade</taxon>
        <taxon>Oryzoideae</taxon>
        <taxon>Oryzeae</taxon>
        <taxon>Oryzinae</taxon>
        <taxon>Oryza</taxon>
        <taxon>Oryza sativa</taxon>
    </lineage>
</organism>
<evidence type="ECO:0000313" key="3">
    <source>
        <dbReference type="Proteomes" id="UP000000763"/>
    </source>
</evidence>
<gene>
    <name evidence="2" type="primary">P0603C10.36</name>
</gene>
<feature type="region of interest" description="Disordered" evidence="1">
    <location>
        <begin position="1"/>
        <end position="60"/>
    </location>
</feature>
<evidence type="ECO:0000256" key="1">
    <source>
        <dbReference type="SAM" id="MobiDB-lite"/>
    </source>
</evidence>
<evidence type="ECO:0000313" key="2">
    <source>
        <dbReference type="EMBL" id="BAD46194.1"/>
    </source>
</evidence>
<feature type="compositionally biased region" description="Basic residues" evidence="1">
    <location>
        <begin position="21"/>
        <end position="30"/>
    </location>
</feature>
<feature type="region of interest" description="Disordered" evidence="1">
    <location>
        <begin position="104"/>
        <end position="139"/>
    </location>
</feature>
<dbReference type="AlphaFoldDB" id="Q652S3"/>
<dbReference type="Proteomes" id="UP000000763">
    <property type="component" value="Chromosome 6"/>
</dbReference>
<accession>Q652S3</accession>
<feature type="compositionally biased region" description="Basic residues" evidence="1">
    <location>
        <begin position="44"/>
        <end position="58"/>
    </location>
</feature>